<name>A0A165SF23_9AGAM</name>
<protein>
    <recommendedName>
        <fullName evidence="3">F-box domain-containing protein</fullName>
    </recommendedName>
</protein>
<evidence type="ECO:0000313" key="1">
    <source>
        <dbReference type="EMBL" id="KZT25063.1"/>
    </source>
</evidence>
<dbReference type="OrthoDB" id="2635672at2759"/>
<dbReference type="InParanoid" id="A0A165SF23"/>
<accession>A0A165SF23</accession>
<dbReference type="AlphaFoldDB" id="A0A165SF23"/>
<dbReference type="EMBL" id="KV425574">
    <property type="protein sequence ID" value="KZT25063.1"/>
    <property type="molecule type" value="Genomic_DNA"/>
</dbReference>
<reference evidence="1 2" key="1">
    <citation type="journal article" date="2016" name="Mol. Biol. Evol.">
        <title>Comparative Genomics of Early-Diverging Mushroom-Forming Fungi Provides Insights into the Origins of Lignocellulose Decay Capabilities.</title>
        <authorList>
            <person name="Nagy L.G."/>
            <person name="Riley R."/>
            <person name="Tritt A."/>
            <person name="Adam C."/>
            <person name="Daum C."/>
            <person name="Floudas D."/>
            <person name="Sun H."/>
            <person name="Yadav J.S."/>
            <person name="Pangilinan J."/>
            <person name="Larsson K.H."/>
            <person name="Matsuura K."/>
            <person name="Barry K."/>
            <person name="Labutti K."/>
            <person name="Kuo R."/>
            <person name="Ohm R.A."/>
            <person name="Bhattacharya S.S."/>
            <person name="Shirouzu T."/>
            <person name="Yoshinaga Y."/>
            <person name="Martin F.M."/>
            <person name="Grigoriev I.V."/>
            <person name="Hibbett D.S."/>
        </authorList>
    </citation>
    <scope>NUCLEOTIDE SEQUENCE [LARGE SCALE GENOMIC DNA]</scope>
    <source>
        <strain evidence="1 2">HHB14362 ss-1</strain>
    </source>
</reference>
<organism evidence="1 2">
    <name type="scientific">Neolentinus lepideus HHB14362 ss-1</name>
    <dbReference type="NCBI Taxonomy" id="1314782"/>
    <lineage>
        <taxon>Eukaryota</taxon>
        <taxon>Fungi</taxon>
        <taxon>Dikarya</taxon>
        <taxon>Basidiomycota</taxon>
        <taxon>Agaricomycotina</taxon>
        <taxon>Agaricomycetes</taxon>
        <taxon>Gloeophyllales</taxon>
        <taxon>Gloeophyllaceae</taxon>
        <taxon>Neolentinus</taxon>
    </lineage>
</organism>
<dbReference type="Proteomes" id="UP000076761">
    <property type="component" value="Unassembled WGS sequence"/>
</dbReference>
<sequence>MNNTVEEVLPSIYLNLPEQVLSLNLNHEHAKNHAELETVSFKIANAQLVHLPQVEQFLRSLPRVQNVMASFELKREPLAVEKHKESTVYYISNLLRALSYTSCELLSLGEPTEGYFPRCPGATNFQGPVDLRPLTTLEDLLVSMPLLFLPPFRDWMIQSMNGSPLTTVIIKCPELERKDWSHVLSQLELPHLLELTLGGVKLGFGTICAFLSRHQHLQCLTLLENPVGMKRVLSDPTFLPRLGTLKCPPVTLYYCLGDPMVLPCLEEITLKLPVWTIGTHVRDWNKAIRAISRRQIDLRLHLTLILGLEGHPFPPTAPTEALAVVTDKVDCITLNVRHSPALLNYVPAYLKLWLTALCNAPFVTIKGHHPGDNSELRMYIYNTFSQLRRLDLLP</sequence>
<gene>
    <name evidence="1" type="ORF">NEOLEDRAFT_1169793</name>
</gene>
<proteinExistence type="predicted"/>
<evidence type="ECO:0000313" key="2">
    <source>
        <dbReference type="Proteomes" id="UP000076761"/>
    </source>
</evidence>
<keyword evidence="2" id="KW-1185">Reference proteome</keyword>
<evidence type="ECO:0008006" key="3">
    <source>
        <dbReference type="Google" id="ProtNLM"/>
    </source>
</evidence>